<comment type="caution">
    <text evidence="2">The sequence shown here is derived from an EMBL/GenBank/DDBJ whole genome shotgun (WGS) entry which is preliminary data.</text>
</comment>
<evidence type="ECO:0000256" key="1">
    <source>
        <dbReference type="SAM" id="MobiDB-lite"/>
    </source>
</evidence>
<reference evidence="3" key="1">
    <citation type="submission" date="2023-07" db="EMBL/GenBank/DDBJ databases">
        <title>Whole genome shotgun sequence of Streptomyces cacaoi subsp. asoensis NBRC 13813.</title>
        <authorList>
            <person name="Komaki H."/>
            <person name="Tamura T."/>
        </authorList>
    </citation>
    <scope>NUCLEOTIDE SEQUENCE [LARGE SCALE GENOMIC DNA]</scope>
    <source>
        <strain evidence="3">NBRC 13813</strain>
    </source>
</reference>
<evidence type="ECO:0000313" key="3">
    <source>
        <dbReference type="Proteomes" id="UP000649259"/>
    </source>
</evidence>
<dbReference type="Proteomes" id="UP000649259">
    <property type="component" value="Unassembled WGS sequence"/>
</dbReference>
<organism evidence="2 3">
    <name type="scientific">Streptomyces asoensis</name>
    <dbReference type="NCBI Taxonomy" id="249586"/>
    <lineage>
        <taxon>Bacteria</taxon>
        <taxon>Bacillati</taxon>
        <taxon>Actinomycetota</taxon>
        <taxon>Actinomycetes</taxon>
        <taxon>Kitasatosporales</taxon>
        <taxon>Streptomycetaceae</taxon>
        <taxon>Streptomyces</taxon>
    </lineage>
</organism>
<dbReference type="RefSeq" id="WP_229901503.1">
    <property type="nucleotide sequence ID" value="NZ_JBIWMO010000016.1"/>
</dbReference>
<keyword evidence="3" id="KW-1185">Reference proteome</keyword>
<name>A0ABQ3SCF1_9ACTN</name>
<dbReference type="Pfam" id="PF19981">
    <property type="entry name" value="DUF6417"/>
    <property type="match status" value="1"/>
</dbReference>
<evidence type="ECO:0000313" key="2">
    <source>
        <dbReference type="EMBL" id="GHI65803.1"/>
    </source>
</evidence>
<sequence>MGWLAVHGDRTLEILRSVWAHEEKAEHGWVLDVAAPSLQRSARSLAREGLVETADRETRAELSAWEGRPVRWAVCLSATGHDLLAYAGVRPSPAACKPELESGQRLVELAPSQMAALRVFVALAGQLRMPPAQGLAEQVRTAAYDRGGRRWQLHLTQNQMMSVAYGFWLHRLSGSAAEANRFHRDYDVLYRPSMEPATTYTHPSHAEAPSLRNPPSARLRREPLDG</sequence>
<feature type="region of interest" description="Disordered" evidence="1">
    <location>
        <begin position="197"/>
        <end position="226"/>
    </location>
</feature>
<accession>A0ABQ3SCF1</accession>
<dbReference type="InterPro" id="IPR046302">
    <property type="entry name" value="DUF6417"/>
</dbReference>
<protein>
    <submittedName>
        <fullName evidence="2">Uncharacterized protein</fullName>
    </submittedName>
</protein>
<dbReference type="EMBL" id="BNEB01000006">
    <property type="protein sequence ID" value="GHI65803.1"/>
    <property type="molecule type" value="Genomic_DNA"/>
</dbReference>
<proteinExistence type="predicted"/>
<gene>
    <name evidence="2" type="ORF">Saso_74530</name>
</gene>